<dbReference type="EMBL" id="SMMG02000009">
    <property type="protein sequence ID" value="KAA3461653.1"/>
    <property type="molecule type" value="Genomic_DNA"/>
</dbReference>
<dbReference type="Proteomes" id="UP000325315">
    <property type="component" value="Unassembled WGS sequence"/>
</dbReference>
<keyword evidence="4" id="KW-1185">Reference proteome</keyword>
<protein>
    <submittedName>
        <fullName evidence="3">Transposon Ty3-I Gag-Pol polyprotein</fullName>
    </submittedName>
</protein>
<dbReference type="OrthoDB" id="1001379at2759"/>
<reference evidence="4" key="1">
    <citation type="journal article" date="2019" name="Plant Biotechnol. J.">
        <title>Genome sequencing of the Australian wild diploid species Gossypium australe highlights disease resistance and delayed gland morphogenesis.</title>
        <authorList>
            <person name="Cai Y."/>
            <person name="Cai X."/>
            <person name="Wang Q."/>
            <person name="Wang P."/>
            <person name="Zhang Y."/>
            <person name="Cai C."/>
            <person name="Xu Y."/>
            <person name="Wang K."/>
            <person name="Zhou Z."/>
            <person name="Wang C."/>
            <person name="Geng S."/>
            <person name="Li B."/>
            <person name="Dong Q."/>
            <person name="Hou Y."/>
            <person name="Wang H."/>
            <person name="Ai P."/>
            <person name="Liu Z."/>
            <person name="Yi F."/>
            <person name="Sun M."/>
            <person name="An G."/>
            <person name="Cheng J."/>
            <person name="Zhang Y."/>
            <person name="Shi Q."/>
            <person name="Xie Y."/>
            <person name="Shi X."/>
            <person name="Chang Y."/>
            <person name="Huang F."/>
            <person name="Chen Y."/>
            <person name="Hong S."/>
            <person name="Mi L."/>
            <person name="Sun Q."/>
            <person name="Zhang L."/>
            <person name="Zhou B."/>
            <person name="Peng R."/>
            <person name="Zhang X."/>
            <person name="Liu F."/>
        </authorList>
    </citation>
    <scope>NUCLEOTIDE SEQUENCE [LARGE SCALE GENOMIC DNA]</scope>
    <source>
        <strain evidence="4">cv. PA1801</strain>
    </source>
</reference>
<dbReference type="PANTHER" id="PTHR33067:SF32">
    <property type="entry name" value="ASPARTIC PEPTIDASE DDI1-TYPE DOMAIN-CONTAINING PROTEIN"/>
    <property type="match status" value="1"/>
</dbReference>
<organism evidence="3 4">
    <name type="scientific">Gossypium australe</name>
    <dbReference type="NCBI Taxonomy" id="47621"/>
    <lineage>
        <taxon>Eukaryota</taxon>
        <taxon>Viridiplantae</taxon>
        <taxon>Streptophyta</taxon>
        <taxon>Embryophyta</taxon>
        <taxon>Tracheophyta</taxon>
        <taxon>Spermatophyta</taxon>
        <taxon>Magnoliopsida</taxon>
        <taxon>eudicotyledons</taxon>
        <taxon>Gunneridae</taxon>
        <taxon>Pentapetalae</taxon>
        <taxon>rosids</taxon>
        <taxon>malvids</taxon>
        <taxon>Malvales</taxon>
        <taxon>Malvaceae</taxon>
        <taxon>Malvoideae</taxon>
        <taxon>Gossypium</taxon>
    </lineage>
</organism>
<evidence type="ECO:0000313" key="4">
    <source>
        <dbReference type="Proteomes" id="UP000325315"/>
    </source>
</evidence>
<dbReference type="Gene3D" id="3.30.70.270">
    <property type="match status" value="1"/>
</dbReference>
<dbReference type="CDD" id="cd01647">
    <property type="entry name" value="RT_LTR"/>
    <property type="match status" value="1"/>
</dbReference>
<evidence type="ECO:0000313" key="3">
    <source>
        <dbReference type="EMBL" id="KAA3461653.1"/>
    </source>
</evidence>
<feature type="domain" description="Reverse transcriptase" evidence="2">
    <location>
        <begin position="332"/>
        <end position="438"/>
    </location>
</feature>
<evidence type="ECO:0000256" key="1">
    <source>
        <dbReference type="SAM" id="Coils"/>
    </source>
</evidence>
<accession>A0A5B6UW50</accession>
<name>A0A5B6UW50_9ROSI</name>
<feature type="coiled-coil region" evidence="1">
    <location>
        <begin position="170"/>
        <end position="197"/>
    </location>
</feature>
<gene>
    <name evidence="3" type="ORF">EPI10_028208</name>
</gene>
<dbReference type="InterPro" id="IPR043128">
    <property type="entry name" value="Rev_trsase/Diguanyl_cyclase"/>
</dbReference>
<dbReference type="AlphaFoldDB" id="A0A5B6UW50"/>
<dbReference type="Gene3D" id="3.10.10.10">
    <property type="entry name" value="HIV Type 1 Reverse Transcriptase, subunit A, domain 1"/>
    <property type="match status" value="1"/>
</dbReference>
<dbReference type="PANTHER" id="PTHR33067">
    <property type="entry name" value="RNA-DIRECTED DNA POLYMERASE-RELATED"/>
    <property type="match status" value="1"/>
</dbReference>
<dbReference type="Pfam" id="PF00078">
    <property type="entry name" value="RVT_1"/>
    <property type="match status" value="1"/>
</dbReference>
<comment type="caution">
    <text evidence="3">The sequence shown here is derived from an EMBL/GenBank/DDBJ whole genome shotgun (WGS) entry which is preliminary data.</text>
</comment>
<dbReference type="CDD" id="cd00303">
    <property type="entry name" value="retropepsin_like"/>
    <property type="match status" value="1"/>
</dbReference>
<keyword evidence="1" id="KW-0175">Coiled coil</keyword>
<dbReference type="InterPro" id="IPR021109">
    <property type="entry name" value="Peptidase_aspartic_dom_sf"/>
</dbReference>
<dbReference type="Gene3D" id="2.40.70.10">
    <property type="entry name" value="Acid Proteases"/>
    <property type="match status" value="1"/>
</dbReference>
<evidence type="ECO:0000259" key="2">
    <source>
        <dbReference type="Pfam" id="PF00078"/>
    </source>
</evidence>
<dbReference type="InterPro" id="IPR000477">
    <property type="entry name" value="RT_dom"/>
</dbReference>
<dbReference type="InterPro" id="IPR043502">
    <property type="entry name" value="DNA/RNA_pol_sf"/>
</dbReference>
<sequence>MLMNKLPPKLKDPGSLTIPYSIRNHYLSKALCDLGANINLMPMSIFKILGIRKARPKTITLELAGHSYTHPEGKIEDVLERVDKIIFPTNFIILECEADKEVPMILGRPFLAIGRTLIDVHKGKLTMRVNYQQITFNVFDVVKCADTDEDCHDIGIIGTAMKKELAKFCYNNFDNEADLVELNEEELIEELSELIEANQLENGTRRRPSYFGYAYLGDNNTLPVVISTELTSDQEAKLLEVLKKSKKALGWTIMDIKGISLGICIHKILLEDFHENSIKQKSLKKEIIKWLDVGIIYYISDSSWVSPVQRVPKKEGVTVVSNDNNELIPTRNVTGWRVCMGYQKLNKATRKNHFPLPFINQILDRLVEKAFYCFLDGYSMYNQIAIAPTDQEKTTFTYPYGIFSFRRMSFGLCNAPATFQRCMMAIFLDMAEKFLEVLLMTSQYLTILLKVV</sequence>
<dbReference type="SUPFAM" id="SSF56672">
    <property type="entry name" value="DNA/RNA polymerases"/>
    <property type="match status" value="1"/>
</dbReference>
<proteinExistence type="predicted"/>